<evidence type="ECO:0000313" key="4">
    <source>
        <dbReference type="Proteomes" id="UP000646244"/>
    </source>
</evidence>
<reference evidence="3" key="2">
    <citation type="submission" date="2020-09" db="EMBL/GenBank/DDBJ databases">
        <authorList>
            <person name="Sun Q."/>
            <person name="Ohkuma M."/>
        </authorList>
    </citation>
    <scope>NUCLEOTIDE SEQUENCE</scope>
    <source>
        <strain evidence="3">JCM 4633</strain>
    </source>
</reference>
<accession>A0A918TMR3</accession>
<feature type="domain" description="HTH cro/C1-type" evidence="2">
    <location>
        <begin position="36"/>
        <end position="83"/>
    </location>
</feature>
<dbReference type="SMART" id="SM00530">
    <property type="entry name" value="HTH_XRE"/>
    <property type="match status" value="1"/>
</dbReference>
<proteinExistence type="predicted"/>
<dbReference type="Pfam" id="PF17765">
    <property type="entry name" value="MLTR_LBD"/>
    <property type="match status" value="1"/>
</dbReference>
<sequence length="308" mass="32937">MSTAAELSTFLRGRRAALRPEDVGLVSYGRTRRVPGLRREELAQLAGVSVAYYTRLEQGQAAGASDEVLDAIARALRLRADEHAHLRNLVRPRRAPDRPAARPSVASPGARRLVAAMSAVPAVLLDHRYDVLAWNPLGHALLAGHLPANAPERPEERPNTQRLFFLGPRSRELYPRWEEEAQRAVASLRLAVGEHPDDGPLADLIGELSVRSAEFVALWSGHRVRACTSGVKAFRHPVAGALELSFEMLRLPETGGQGLLAFTAEPGSPSEAALGLLAAPGGADGAGGRPVADERLDAIAGPPGGEKY</sequence>
<dbReference type="CDD" id="cd00093">
    <property type="entry name" value="HTH_XRE"/>
    <property type="match status" value="1"/>
</dbReference>
<name>A0A918TMR3_STRCJ</name>
<dbReference type="Gene3D" id="1.10.260.40">
    <property type="entry name" value="lambda repressor-like DNA-binding domains"/>
    <property type="match status" value="1"/>
</dbReference>
<dbReference type="PROSITE" id="PS50943">
    <property type="entry name" value="HTH_CROC1"/>
    <property type="match status" value="1"/>
</dbReference>
<evidence type="ECO:0000259" key="2">
    <source>
        <dbReference type="PROSITE" id="PS50943"/>
    </source>
</evidence>
<dbReference type="Gene3D" id="3.30.450.180">
    <property type="match status" value="1"/>
</dbReference>
<reference evidence="3" key="1">
    <citation type="journal article" date="2014" name="Int. J. Syst. Evol. Microbiol.">
        <title>Complete genome sequence of Corynebacterium casei LMG S-19264T (=DSM 44701T), isolated from a smear-ripened cheese.</title>
        <authorList>
            <consortium name="US DOE Joint Genome Institute (JGI-PGF)"/>
            <person name="Walter F."/>
            <person name="Albersmeier A."/>
            <person name="Kalinowski J."/>
            <person name="Ruckert C."/>
        </authorList>
    </citation>
    <scope>NUCLEOTIDE SEQUENCE</scope>
    <source>
        <strain evidence="3">JCM 4633</strain>
    </source>
</reference>
<dbReference type="PANTHER" id="PTHR35010:SF2">
    <property type="entry name" value="BLL4672 PROTEIN"/>
    <property type="match status" value="1"/>
</dbReference>
<dbReference type="SUPFAM" id="SSF47413">
    <property type="entry name" value="lambda repressor-like DNA-binding domains"/>
    <property type="match status" value="1"/>
</dbReference>
<dbReference type="RefSeq" id="WP_190109881.1">
    <property type="nucleotide sequence ID" value="NZ_BMVB01000007.1"/>
</dbReference>
<dbReference type="PANTHER" id="PTHR35010">
    <property type="entry name" value="BLL4672 PROTEIN-RELATED"/>
    <property type="match status" value="1"/>
</dbReference>
<dbReference type="AlphaFoldDB" id="A0A918TMR3"/>
<dbReference type="GO" id="GO:0003677">
    <property type="term" value="F:DNA binding"/>
    <property type="evidence" value="ECO:0007669"/>
    <property type="project" value="InterPro"/>
</dbReference>
<organism evidence="3 4">
    <name type="scientific">Streptomyces cinnamoneus</name>
    <name type="common">Streptoverticillium cinnamoneum</name>
    <dbReference type="NCBI Taxonomy" id="53446"/>
    <lineage>
        <taxon>Bacteria</taxon>
        <taxon>Bacillati</taxon>
        <taxon>Actinomycetota</taxon>
        <taxon>Actinomycetes</taxon>
        <taxon>Kitasatosporales</taxon>
        <taxon>Streptomycetaceae</taxon>
        <taxon>Streptomyces</taxon>
        <taxon>Streptomyces cinnamoneus group</taxon>
    </lineage>
</organism>
<evidence type="ECO:0000313" key="3">
    <source>
        <dbReference type="EMBL" id="GHC48989.1"/>
    </source>
</evidence>
<dbReference type="InterPro" id="IPR041413">
    <property type="entry name" value="MLTR_LBD"/>
</dbReference>
<evidence type="ECO:0000256" key="1">
    <source>
        <dbReference type="SAM" id="MobiDB-lite"/>
    </source>
</evidence>
<dbReference type="EMBL" id="BMVB01000007">
    <property type="protein sequence ID" value="GHC48989.1"/>
    <property type="molecule type" value="Genomic_DNA"/>
</dbReference>
<gene>
    <name evidence="3" type="ORF">GCM10010507_25810</name>
</gene>
<dbReference type="Proteomes" id="UP000646244">
    <property type="component" value="Unassembled WGS sequence"/>
</dbReference>
<feature type="region of interest" description="Disordered" evidence="1">
    <location>
        <begin position="282"/>
        <end position="308"/>
    </location>
</feature>
<protein>
    <submittedName>
        <fullName evidence="3">Transcriptional regulator</fullName>
    </submittedName>
</protein>
<dbReference type="Pfam" id="PF13560">
    <property type="entry name" value="HTH_31"/>
    <property type="match status" value="1"/>
</dbReference>
<dbReference type="InterPro" id="IPR010982">
    <property type="entry name" value="Lambda_DNA-bd_dom_sf"/>
</dbReference>
<comment type="caution">
    <text evidence="3">The sequence shown here is derived from an EMBL/GenBank/DDBJ whole genome shotgun (WGS) entry which is preliminary data.</text>
</comment>
<dbReference type="InterPro" id="IPR001387">
    <property type="entry name" value="Cro/C1-type_HTH"/>
</dbReference>